<evidence type="ECO:0000256" key="1">
    <source>
        <dbReference type="ARBA" id="ARBA00011051"/>
    </source>
</evidence>
<dbReference type="EMBL" id="CP060783">
    <property type="protein sequence ID" value="QNP48010.1"/>
    <property type="molecule type" value="Genomic_DNA"/>
</dbReference>
<dbReference type="GO" id="GO:0046677">
    <property type="term" value="P:response to antibiotic"/>
    <property type="evidence" value="ECO:0007669"/>
    <property type="project" value="UniProtKB-KW"/>
</dbReference>
<evidence type="ECO:0000256" key="3">
    <source>
        <dbReference type="ARBA" id="ARBA00023251"/>
    </source>
</evidence>
<accession>A0A7H0GI94</accession>
<dbReference type="SUPFAM" id="SSF54593">
    <property type="entry name" value="Glyoxalase/Bleomycin resistance protein/Dihydroxybiphenyl dioxygenase"/>
    <property type="match status" value="1"/>
</dbReference>
<dbReference type="Proteomes" id="UP000516028">
    <property type="component" value="Chromosome"/>
</dbReference>
<dbReference type="RefSeq" id="WP_187723688.1">
    <property type="nucleotide sequence ID" value="NZ_CP060783.1"/>
</dbReference>
<dbReference type="Pfam" id="PF00903">
    <property type="entry name" value="Glyoxalase"/>
    <property type="match status" value="1"/>
</dbReference>
<keyword evidence="6" id="KW-1185">Reference proteome</keyword>
<dbReference type="InterPro" id="IPR000335">
    <property type="entry name" value="Bleomycin-R"/>
</dbReference>
<feature type="domain" description="VOC" evidence="4">
    <location>
        <begin position="4"/>
        <end position="115"/>
    </location>
</feature>
<dbReference type="PROSITE" id="PS51819">
    <property type="entry name" value="VOC"/>
    <property type="match status" value="1"/>
</dbReference>
<organism evidence="5 6">
    <name type="scientific">Diaphorobacter aerolatus</name>
    <dbReference type="NCBI Taxonomy" id="1288495"/>
    <lineage>
        <taxon>Bacteria</taxon>
        <taxon>Pseudomonadati</taxon>
        <taxon>Pseudomonadota</taxon>
        <taxon>Betaproteobacteria</taxon>
        <taxon>Burkholderiales</taxon>
        <taxon>Comamonadaceae</taxon>
        <taxon>Diaphorobacter</taxon>
    </lineage>
</organism>
<proteinExistence type="inferred from homology"/>
<name>A0A7H0GI94_9BURK</name>
<protein>
    <recommendedName>
        <fullName evidence="2">Bleomycin resistance protein</fullName>
    </recommendedName>
</protein>
<keyword evidence="3" id="KW-0046">Antibiotic resistance</keyword>
<evidence type="ECO:0000259" key="4">
    <source>
        <dbReference type="PROSITE" id="PS51819"/>
    </source>
</evidence>
<evidence type="ECO:0000256" key="2">
    <source>
        <dbReference type="ARBA" id="ARBA00021572"/>
    </source>
</evidence>
<dbReference type="Gene3D" id="3.10.180.10">
    <property type="entry name" value="2,3-Dihydroxybiphenyl 1,2-Dioxygenase, domain 1"/>
    <property type="match status" value="1"/>
</dbReference>
<evidence type="ECO:0000313" key="5">
    <source>
        <dbReference type="EMBL" id="QNP48010.1"/>
    </source>
</evidence>
<reference evidence="5 6" key="1">
    <citation type="submission" date="2020-08" db="EMBL/GenBank/DDBJ databases">
        <title>Genome sequence of Diaphorobacter aerolatus KACC 16536T.</title>
        <authorList>
            <person name="Hyun D.-W."/>
            <person name="Bae J.-W."/>
        </authorList>
    </citation>
    <scope>NUCLEOTIDE SEQUENCE [LARGE SCALE GENOMIC DNA]</scope>
    <source>
        <strain evidence="5 6">KACC 16536</strain>
    </source>
</reference>
<dbReference type="InterPro" id="IPR037523">
    <property type="entry name" value="VOC_core"/>
</dbReference>
<dbReference type="CDD" id="cd08349">
    <property type="entry name" value="BLMA_like"/>
    <property type="match status" value="1"/>
</dbReference>
<evidence type="ECO:0000313" key="6">
    <source>
        <dbReference type="Proteomes" id="UP000516028"/>
    </source>
</evidence>
<dbReference type="InterPro" id="IPR004360">
    <property type="entry name" value="Glyas_Fos-R_dOase_dom"/>
</dbReference>
<dbReference type="InterPro" id="IPR029068">
    <property type="entry name" value="Glyas_Bleomycin-R_OHBP_Dase"/>
</dbReference>
<dbReference type="AlphaFoldDB" id="A0A7H0GI94"/>
<gene>
    <name evidence="5" type="ORF">H9K75_18215</name>
</gene>
<dbReference type="KEGG" id="daer:H9K75_18215"/>
<sequence length="116" mass="13001">MASLIHSTVPVLPSPDLAVSESFYVHKLGFRTALSMPGTYLIVERDGCELHFWPCGDNTELPRLSSCYVRGDTDALHADFTARGLALKPPQDREWGMRELYVIDPHGNLIKFGERV</sequence>
<comment type="similarity">
    <text evidence="1">Belongs to the bleomycin resistance protein family.</text>
</comment>